<comment type="similarity">
    <text evidence="2">Belongs to the bacterial sugar transferase family.</text>
</comment>
<proteinExistence type="inferred from homology"/>
<gene>
    <name evidence="10" type="ORF">ABOZ73_06730</name>
</gene>
<dbReference type="GO" id="GO:0016780">
    <property type="term" value="F:phosphotransferase activity, for other substituted phosphate groups"/>
    <property type="evidence" value="ECO:0007669"/>
    <property type="project" value="TreeGrafter"/>
</dbReference>
<protein>
    <submittedName>
        <fullName evidence="10">Exopolysaccharide biosynthesis polyprenyl glycosylphosphotransferase</fullName>
    </submittedName>
</protein>
<sequence length="213" mass="23495">MFNIDTAEEMLAAERAPAAVTSLVKRAIDVVVALGMLIFTLPITIPAALGVALSSKGPIFFRQRRTGLNGKAFLILKFRSMRVAEEGAFKQATRDDDRITAIGRFLRRSSIDELPQLINVLKGEMSLIGPRPHAVAHDVLCRGQVADYDARYMVRPGLTGLAQVSGLRGESCDNLMAERVRMDVAYIENWSVALDLKILFKTALVVLFQKTAY</sequence>
<name>A0AB39KWF0_9CAUL</name>
<accession>A0AB39KWF0</accession>
<keyword evidence="7" id="KW-0270">Exopolysaccharide synthesis</keyword>
<evidence type="ECO:0000313" key="10">
    <source>
        <dbReference type="EMBL" id="XDO98105.1"/>
    </source>
</evidence>
<keyword evidence="4 8" id="KW-0812">Transmembrane</keyword>
<reference evidence="10" key="1">
    <citation type="submission" date="2024-06" db="EMBL/GenBank/DDBJ databases">
        <title>Caulobacter inopinatus, sp. nov.</title>
        <authorList>
            <person name="Donachie S.P."/>
        </authorList>
    </citation>
    <scope>NUCLEOTIDE SEQUENCE</scope>
    <source>
        <strain evidence="10">73W</strain>
    </source>
</reference>
<evidence type="ECO:0000256" key="2">
    <source>
        <dbReference type="ARBA" id="ARBA00006464"/>
    </source>
</evidence>
<dbReference type="RefSeq" id="WP_369061760.1">
    <property type="nucleotide sequence ID" value="NZ_CP158375.1"/>
</dbReference>
<organism evidence="10">
    <name type="scientific">Caulobacter sp. 73W</name>
    <dbReference type="NCBI Taxonomy" id="3161137"/>
    <lineage>
        <taxon>Bacteria</taxon>
        <taxon>Pseudomonadati</taxon>
        <taxon>Pseudomonadota</taxon>
        <taxon>Alphaproteobacteria</taxon>
        <taxon>Caulobacterales</taxon>
        <taxon>Caulobacteraceae</taxon>
        <taxon>Caulobacter</taxon>
    </lineage>
</organism>
<comment type="subcellular location">
    <subcellularLocation>
        <location evidence="1">Membrane</location>
        <topology evidence="1">Multi-pass membrane protein</topology>
    </subcellularLocation>
</comment>
<dbReference type="InterPro" id="IPR003362">
    <property type="entry name" value="Bact_transf"/>
</dbReference>
<dbReference type="NCBIfam" id="TIGR03025">
    <property type="entry name" value="EPS_sugtrans"/>
    <property type="match status" value="1"/>
</dbReference>
<evidence type="ECO:0000256" key="5">
    <source>
        <dbReference type="ARBA" id="ARBA00022989"/>
    </source>
</evidence>
<evidence type="ECO:0000256" key="3">
    <source>
        <dbReference type="ARBA" id="ARBA00022679"/>
    </source>
</evidence>
<keyword evidence="3" id="KW-0808">Transferase</keyword>
<evidence type="ECO:0000256" key="1">
    <source>
        <dbReference type="ARBA" id="ARBA00004141"/>
    </source>
</evidence>
<evidence type="ECO:0000256" key="8">
    <source>
        <dbReference type="SAM" id="Phobius"/>
    </source>
</evidence>
<feature type="domain" description="Bacterial sugar transferase" evidence="9">
    <location>
        <begin position="25"/>
        <end position="207"/>
    </location>
</feature>
<feature type="transmembrane region" description="Helical" evidence="8">
    <location>
        <begin position="30"/>
        <end position="55"/>
    </location>
</feature>
<dbReference type="PANTHER" id="PTHR30576:SF0">
    <property type="entry name" value="UNDECAPRENYL-PHOSPHATE N-ACETYLGALACTOSAMINYL 1-PHOSPHATE TRANSFERASE-RELATED"/>
    <property type="match status" value="1"/>
</dbReference>
<dbReference type="EMBL" id="CP158375">
    <property type="protein sequence ID" value="XDO98105.1"/>
    <property type="molecule type" value="Genomic_DNA"/>
</dbReference>
<dbReference type="GO" id="GO:0000271">
    <property type="term" value="P:polysaccharide biosynthetic process"/>
    <property type="evidence" value="ECO:0007669"/>
    <property type="project" value="UniProtKB-KW"/>
</dbReference>
<dbReference type="Pfam" id="PF02397">
    <property type="entry name" value="Bac_transf"/>
    <property type="match status" value="1"/>
</dbReference>
<dbReference type="PANTHER" id="PTHR30576">
    <property type="entry name" value="COLANIC BIOSYNTHESIS UDP-GLUCOSE LIPID CARRIER TRANSFERASE"/>
    <property type="match status" value="1"/>
</dbReference>
<keyword evidence="6 8" id="KW-0472">Membrane</keyword>
<evidence type="ECO:0000256" key="4">
    <source>
        <dbReference type="ARBA" id="ARBA00022692"/>
    </source>
</evidence>
<evidence type="ECO:0000256" key="6">
    <source>
        <dbReference type="ARBA" id="ARBA00023136"/>
    </source>
</evidence>
<evidence type="ECO:0000256" key="7">
    <source>
        <dbReference type="ARBA" id="ARBA00023169"/>
    </source>
</evidence>
<dbReference type="GO" id="GO:0016020">
    <property type="term" value="C:membrane"/>
    <property type="evidence" value="ECO:0007669"/>
    <property type="project" value="UniProtKB-SubCell"/>
</dbReference>
<evidence type="ECO:0000259" key="9">
    <source>
        <dbReference type="Pfam" id="PF02397"/>
    </source>
</evidence>
<dbReference type="InterPro" id="IPR017475">
    <property type="entry name" value="EPS_sugar_tfrase"/>
</dbReference>
<keyword evidence="5 8" id="KW-1133">Transmembrane helix</keyword>
<dbReference type="AlphaFoldDB" id="A0AB39KWF0"/>